<dbReference type="RefSeq" id="WP_143950303.1">
    <property type="nucleotide sequence ID" value="NZ_BAABMB010000003.1"/>
</dbReference>
<reference evidence="1 2" key="1">
    <citation type="submission" date="2019-07" db="EMBL/GenBank/DDBJ databases">
        <title>Qingshengfaniella alkalisoli gen. nov., sp. nov., isolated from saline soil.</title>
        <authorList>
            <person name="Xu L."/>
            <person name="Huang X.-X."/>
            <person name="Sun J.-Q."/>
        </authorList>
    </citation>
    <scope>NUCLEOTIDE SEQUENCE [LARGE SCALE GENOMIC DNA]</scope>
    <source>
        <strain evidence="1 2">DSM 27279</strain>
    </source>
</reference>
<gene>
    <name evidence="1" type="ORF">FOZ76_21430</name>
</gene>
<protein>
    <submittedName>
        <fullName evidence="1">DUF2889 domain-containing protein</fullName>
    </submittedName>
</protein>
<name>A0A556ABZ3_9BURK</name>
<dbReference type="AlphaFoldDB" id="A0A556ABZ3"/>
<dbReference type="Proteomes" id="UP000318405">
    <property type="component" value="Unassembled WGS sequence"/>
</dbReference>
<proteinExistence type="predicted"/>
<evidence type="ECO:0000313" key="2">
    <source>
        <dbReference type="Proteomes" id="UP000318405"/>
    </source>
</evidence>
<evidence type="ECO:0000313" key="1">
    <source>
        <dbReference type="EMBL" id="TSH90387.1"/>
    </source>
</evidence>
<keyword evidence="2" id="KW-1185">Reference proteome</keyword>
<dbReference type="Pfam" id="PF11136">
    <property type="entry name" value="DUF2889"/>
    <property type="match status" value="1"/>
</dbReference>
<sequence length="208" mass="22917">MSLPSPSPRRKPLHERTIQLRSYVREDGLYDLEAELLDTKAYDFTRRQGVHKAGQPVHHMHVRVTFDTSFTIVDAVACYDAAPYGDQCMSIAPAYADLVGMNLLRGFRQRVKERFGRTAGCIHMSELAAVLPTAAVQTMAGQEGGEARRASETRPFHLDGCHALRVDGPVVAREYPRWYVTPQQPQAAGGATCGTELDEVIPSSSSDS</sequence>
<comment type="caution">
    <text evidence="1">The sequence shown here is derived from an EMBL/GenBank/DDBJ whole genome shotgun (WGS) entry which is preliminary data.</text>
</comment>
<dbReference type="InterPro" id="IPR021312">
    <property type="entry name" value="DUF2889"/>
</dbReference>
<dbReference type="OrthoDB" id="6862397at2"/>
<dbReference type="EMBL" id="VLTJ01000039">
    <property type="protein sequence ID" value="TSH90387.1"/>
    <property type="molecule type" value="Genomic_DNA"/>
</dbReference>
<accession>A0A556ABZ3</accession>
<organism evidence="1 2">
    <name type="scientific">Verticiella sediminum</name>
    <dbReference type="NCBI Taxonomy" id="1247510"/>
    <lineage>
        <taxon>Bacteria</taxon>
        <taxon>Pseudomonadati</taxon>
        <taxon>Pseudomonadota</taxon>
        <taxon>Betaproteobacteria</taxon>
        <taxon>Burkholderiales</taxon>
        <taxon>Alcaligenaceae</taxon>
        <taxon>Verticiella</taxon>
    </lineage>
</organism>